<dbReference type="GO" id="GO:0005524">
    <property type="term" value="F:ATP binding"/>
    <property type="evidence" value="ECO:0007669"/>
    <property type="project" value="UniProtKB-KW"/>
</dbReference>
<dbReference type="PIRSF" id="PIRSF000654">
    <property type="entry name" value="Integrin-linked_kinase"/>
    <property type="match status" value="1"/>
</dbReference>
<dbReference type="AlphaFoldDB" id="A0A6P5WVD6"/>
<dbReference type="Gene3D" id="3.30.200.20">
    <property type="entry name" value="Phosphorylase Kinase, domain 1"/>
    <property type="match status" value="1"/>
</dbReference>
<evidence type="ECO:0000313" key="5">
    <source>
        <dbReference type="RefSeq" id="XP_022720110.1"/>
    </source>
</evidence>
<evidence type="ECO:0000256" key="2">
    <source>
        <dbReference type="ARBA" id="ARBA00022840"/>
    </source>
</evidence>
<dbReference type="GeneID" id="111277936"/>
<dbReference type="GO" id="GO:0007166">
    <property type="term" value="P:cell surface receptor signaling pathway"/>
    <property type="evidence" value="ECO:0007669"/>
    <property type="project" value="InterPro"/>
</dbReference>
<organism evidence="4 5">
    <name type="scientific">Durio zibethinus</name>
    <name type="common">Durian</name>
    <dbReference type="NCBI Taxonomy" id="66656"/>
    <lineage>
        <taxon>Eukaryota</taxon>
        <taxon>Viridiplantae</taxon>
        <taxon>Streptophyta</taxon>
        <taxon>Embryophyta</taxon>
        <taxon>Tracheophyta</taxon>
        <taxon>Spermatophyta</taxon>
        <taxon>Magnoliopsida</taxon>
        <taxon>eudicotyledons</taxon>
        <taxon>Gunneridae</taxon>
        <taxon>Pentapetalae</taxon>
        <taxon>rosids</taxon>
        <taxon>malvids</taxon>
        <taxon>Malvales</taxon>
        <taxon>Malvaceae</taxon>
        <taxon>Helicteroideae</taxon>
        <taxon>Durio</taxon>
    </lineage>
</organism>
<dbReference type="InterPro" id="IPR011009">
    <property type="entry name" value="Kinase-like_dom_sf"/>
</dbReference>
<dbReference type="InterPro" id="IPR045274">
    <property type="entry name" value="WAK-like"/>
</dbReference>
<dbReference type="PANTHER" id="PTHR27005">
    <property type="entry name" value="WALL-ASSOCIATED RECEPTOR KINASE-LIKE 21"/>
    <property type="match status" value="1"/>
</dbReference>
<dbReference type="InterPro" id="IPR000719">
    <property type="entry name" value="Prot_kinase_dom"/>
</dbReference>
<dbReference type="RefSeq" id="XP_022720110.1">
    <property type="nucleotide sequence ID" value="XM_022864375.1"/>
</dbReference>
<dbReference type="SMART" id="SM00220">
    <property type="entry name" value="S_TKc"/>
    <property type="match status" value="1"/>
</dbReference>
<dbReference type="Proteomes" id="UP000515121">
    <property type="component" value="Unplaced"/>
</dbReference>
<evidence type="ECO:0000256" key="1">
    <source>
        <dbReference type="ARBA" id="ARBA00022741"/>
    </source>
</evidence>
<proteinExistence type="predicted"/>
<protein>
    <submittedName>
        <fullName evidence="5">Non-functional pseudokinase ZED1-like</fullName>
    </submittedName>
</protein>
<keyword evidence="4" id="KW-1185">Reference proteome</keyword>
<keyword evidence="1" id="KW-0547">Nucleotide-binding</keyword>
<dbReference type="PROSITE" id="PS50011">
    <property type="entry name" value="PROTEIN_KINASE_DOM"/>
    <property type="match status" value="1"/>
</dbReference>
<gene>
    <name evidence="5" type="primary">LOC111277936</name>
</gene>
<dbReference type="GO" id="GO:0004674">
    <property type="term" value="F:protein serine/threonine kinase activity"/>
    <property type="evidence" value="ECO:0007669"/>
    <property type="project" value="TreeGrafter"/>
</dbReference>
<reference evidence="5" key="1">
    <citation type="submission" date="2025-08" db="UniProtKB">
        <authorList>
            <consortium name="RefSeq"/>
        </authorList>
    </citation>
    <scope>IDENTIFICATION</scope>
    <source>
        <tissue evidence="5">Fruit stalk</tissue>
    </source>
</reference>
<dbReference type="KEGG" id="dzi:111277936"/>
<dbReference type="Gene3D" id="1.10.510.10">
    <property type="entry name" value="Transferase(Phosphotransferase) domain 1"/>
    <property type="match status" value="1"/>
</dbReference>
<dbReference type="Pfam" id="PF00069">
    <property type="entry name" value="Pkinase"/>
    <property type="match status" value="1"/>
</dbReference>
<dbReference type="PANTHER" id="PTHR27005:SF433">
    <property type="entry name" value="NON-FUNCTIONAL PSEUDOKINASE ZED1-LIKE"/>
    <property type="match status" value="1"/>
</dbReference>
<keyword evidence="2" id="KW-0067">ATP-binding</keyword>
<evidence type="ECO:0000313" key="4">
    <source>
        <dbReference type="Proteomes" id="UP000515121"/>
    </source>
</evidence>
<dbReference type="OrthoDB" id="75710at2759"/>
<feature type="domain" description="Protein kinase" evidence="3">
    <location>
        <begin position="55"/>
        <end position="331"/>
    </location>
</feature>
<dbReference type="GO" id="GO:0005886">
    <property type="term" value="C:plasma membrane"/>
    <property type="evidence" value="ECO:0007669"/>
    <property type="project" value="TreeGrafter"/>
</dbReference>
<accession>A0A6P5WVD6</accession>
<evidence type="ECO:0000259" key="3">
    <source>
        <dbReference type="PROSITE" id="PS50011"/>
    </source>
</evidence>
<sequence>MFACLKVKRQEGKNQTLFTKNGGVLLEELVAFSNGRSNPIRHFSAKELLRATNYYDTHQILVEDGGYELYKGSLKDRPVIVKKYDKDNSLLKFAAMPYNDIVIGSQMSVHMNVLKVLGCCLETENPTIVYEFAGTKRLSTCISATNNVEPLTWKCRLKIAIDLANAIAYLHTAFSRPVIRRDIKSSNIILDQNNVPKMTDFGLSISIPEGQTHVMDAVLGRTGYSAPEYCARGYLTEKVDVYQLGMLLFELLSGQTPSFYLFTERNILDSANHSVEKLSNVVDPRIKNEGIETEQLLDFVTLLLGCISDDGEERPTMIEVAKELRRIDQSFPLPC</sequence>
<dbReference type="SUPFAM" id="SSF56112">
    <property type="entry name" value="Protein kinase-like (PK-like)"/>
    <property type="match status" value="1"/>
</dbReference>
<name>A0A6P5WVD6_DURZI</name>